<evidence type="ECO:0000313" key="2">
    <source>
        <dbReference type="EMBL" id="JAD66169.1"/>
    </source>
</evidence>
<dbReference type="EMBL" id="GBRH01231726">
    <property type="protein sequence ID" value="JAD66169.1"/>
    <property type="molecule type" value="Transcribed_RNA"/>
</dbReference>
<protein>
    <submittedName>
        <fullName evidence="2">Uncharacterized protein</fullName>
    </submittedName>
</protein>
<name>A0A0A9BQD7_ARUDO</name>
<accession>A0A0A9BQD7</accession>
<feature type="region of interest" description="Disordered" evidence="1">
    <location>
        <begin position="1"/>
        <end position="23"/>
    </location>
</feature>
<sequence length="23" mass="2490">MMESTELSVWASIPRRPEAGQGG</sequence>
<reference evidence="2" key="1">
    <citation type="submission" date="2014-09" db="EMBL/GenBank/DDBJ databases">
        <authorList>
            <person name="Magalhaes I.L.F."/>
            <person name="Oliveira U."/>
            <person name="Santos F.R."/>
            <person name="Vidigal T.H.D.A."/>
            <person name="Brescovit A.D."/>
            <person name="Santos A.J."/>
        </authorList>
    </citation>
    <scope>NUCLEOTIDE SEQUENCE</scope>
    <source>
        <tissue evidence="2">Shoot tissue taken approximately 20 cm above the soil surface</tissue>
    </source>
</reference>
<proteinExistence type="predicted"/>
<dbReference type="AlphaFoldDB" id="A0A0A9BQD7"/>
<organism evidence="2">
    <name type="scientific">Arundo donax</name>
    <name type="common">Giant reed</name>
    <name type="synonym">Donax arundinaceus</name>
    <dbReference type="NCBI Taxonomy" id="35708"/>
    <lineage>
        <taxon>Eukaryota</taxon>
        <taxon>Viridiplantae</taxon>
        <taxon>Streptophyta</taxon>
        <taxon>Embryophyta</taxon>
        <taxon>Tracheophyta</taxon>
        <taxon>Spermatophyta</taxon>
        <taxon>Magnoliopsida</taxon>
        <taxon>Liliopsida</taxon>
        <taxon>Poales</taxon>
        <taxon>Poaceae</taxon>
        <taxon>PACMAD clade</taxon>
        <taxon>Arundinoideae</taxon>
        <taxon>Arundineae</taxon>
        <taxon>Arundo</taxon>
    </lineage>
</organism>
<reference evidence="2" key="2">
    <citation type="journal article" date="2015" name="Data Brief">
        <title>Shoot transcriptome of the giant reed, Arundo donax.</title>
        <authorList>
            <person name="Barrero R.A."/>
            <person name="Guerrero F.D."/>
            <person name="Moolhuijzen P."/>
            <person name="Goolsby J.A."/>
            <person name="Tidwell J."/>
            <person name="Bellgard S.E."/>
            <person name="Bellgard M.I."/>
        </authorList>
    </citation>
    <scope>NUCLEOTIDE SEQUENCE</scope>
    <source>
        <tissue evidence="2">Shoot tissue taken approximately 20 cm above the soil surface</tissue>
    </source>
</reference>
<evidence type="ECO:0000256" key="1">
    <source>
        <dbReference type="SAM" id="MobiDB-lite"/>
    </source>
</evidence>